<comment type="similarity">
    <text evidence="1">Belongs to the membrane fusion protein (MFP) (TC 8.A.1) family.</text>
</comment>
<dbReference type="EMBL" id="FODT01000015">
    <property type="protein sequence ID" value="SEP33604.1"/>
    <property type="molecule type" value="Genomic_DNA"/>
</dbReference>
<evidence type="ECO:0000313" key="8">
    <source>
        <dbReference type="Proteomes" id="UP000199615"/>
    </source>
</evidence>
<keyword evidence="2" id="KW-0813">Transport</keyword>
<feature type="domain" description="CzcB-like barrel-sandwich hybrid" evidence="5">
    <location>
        <begin position="96"/>
        <end position="168"/>
    </location>
</feature>
<dbReference type="FunFam" id="2.40.30.170:FF:000010">
    <property type="entry name" value="Efflux RND transporter periplasmic adaptor subunit"/>
    <property type="match status" value="1"/>
</dbReference>
<dbReference type="GO" id="GO:0016020">
    <property type="term" value="C:membrane"/>
    <property type="evidence" value="ECO:0007669"/>
    <property type="project" value="InterPro"/>
</dbReference>
<protein>
    <submittedName>
        <fullName evidence="7">Membrane fusion protein, cobalt-zinc-cadmium efflux system</fullName>
    </submittedName>
</protein>
<dbReference type="RefSeq" id="WP_062313668.1">
    <property type="nucleotide sequence ID" value="NZ_FODT01000015.1"/>
</dbReference>
<keyword evidence="8" id="KW-1185">Reference proteome</keyword>
<dbReference type="SUPFAM" id="SSF111369">
    <property type="entry name" value="HlyD-like secretion proteins"/>
    <property type="match status" value="1"/>
</dbReference>
<dbReference type="PANTHER" id="PTHR30097:SF4">
    <property type="entry name" value="SLR6042 PROTEIN"/>
    <property type="match status" value="1"/>
</dbReference>
<sequence>MRKLGIFAVVAGLIAVTAVGYRMMATDGPRPPASQAEKKGEANDTQVEKDEHAADRVIMSDERVAAAKIVLLKVQPATLSNTLLLNGVIRANQETLVQVTPRFPGVVRKLQKRIGDQARKDDLMATIESNQSLTSYELKAPIDGTVIDRQVSLGEYASEQKPAFILADLSAVWVDLSVYVQDLNRVRVGDELTIDLGDGGAPVSSRISYVSPVGSSDTQSAIARAVVANPDGRLRPGLFVRGSVILSSRRVSAAIKANALQTMENKTVVFVREGNKLEARPVEVGEQDRDYVEITKGLSVGEVYAADNSFVVKAEIGKSEAEHE</sequence>
<dbReference type="InterPro" id="IPR058647">
    <property type="entry name" value="BSH_CzcB-like"/>
</dbReference>
<organism evidence="7 8">
    <name type="scientific">Rhodopseudomonas pseudopalustris</name>
    <dbReference type="NCBI Taxonomy" id="1513892"/>
    <lineage>
        <taxon>Bacteria</taxon>
        <taxon>Pseudomonadati</taxon>
        <taxon>Pseudomonadota</taxon>
        <taxon>Alphaproteobacteria</taxon>
        <taxon>Hyphomicrobiales</taxon>
        <taxon>Nitrobacteraceae</taxon>
        <taxon>Rhodopseudomonas</taxon>
    </lineage>
</organism>
<dbReference type="Gene3D" id="2.40.420.20">
    <property type="match status" value="1"/>
</dbReference>
<evidence type="ECO:0000313" key="7">
    <source>
        <dbReference type="EMBL" id="SEP33604.1"/>
    </source>
</evidence>
<dbReference type="Proteomes" id="UP000199615">
    <property type="component" value="Unassembled WGS sequence"/>
</dbReference>
<dbReference type="InterPro" id="IPR058792">
    <property type="entry name" value="Beta-barrel_RND_2"/>
</dbReference>
<name>A0A1H8X132_9BRAD</name>
<feature type="compositionally biased region" description="Basic and acidic residues" evidence="3">
    <location>
        <begin position="36"/>
        <end position="53"/>
    </location>
</feature>
<evidence type="ECO:0000259" key="6">
    <source>
        <dbReference type="Pfam" id="PF25975"/>
    </source>
</evidence>
<feature type="domain" description="CzcB-like C-terminal circularly permuted SH3-like" evidence="6">
    <location>
        <begin position="254"/>
        <end position="313"/>
    </location>
</feature>
<dbReference type="GO" id="GO:0022857">
    <property type="term" value="F:transmembrane transporter activity"/>
    <property type="evidence" value="ECO:0007669"/>
    <property type="project" value="InterPro"/>
</dbReference>
<dbReference type="PANTHER" id="PTHR30097">
    <property type="entry name" value="CATION EFFLUX SYSTEM PROTEIN CUSB"/>
    <property type="match status" value="1"/>
</dbReference>
<dbReference type="InterPro" id="IPR051909">
    <property type="entry name" value="MFP_Cation_Efflux"/>
</dbReference>
<evidence type="ECO:0000259" key="5">
    <source>
        <dbReference type="Pfam" id="PF25973"/>
    </source>
</evidence>
<feature type="domain" description="CusB-like beta-barrel" evidence="4">
    <location>
        <begin position="172"/>
        <end position="243"/>
    </location>
</feature>
<reference evidence="8" key="1">
    <citation type="submission" date="2016-10" db="EMBL/GenBank/DDBJ databases">
        <authorList>
            <person name="Varghese N."/>
            <person name="Submissions S."/>
        </authorList>
    </citation>
    <scope>NUCLEOTIDE SEQUENCE [LARGE SCALE GENOMIC DNA]</scope>
    <source>
        <strain evidence="8">DSM 123</strain>
    </source>
</reference>
<evidence type="ECO:0000256" key="2">
    <source>
        <dbReference type="ARBA" id="ARBA00022448"/>
    </source>
</evidence>
<dbReference type="AlphaFoldDB" id="A0A1H8X132"/>
<evidence type="ECO:0000259" key="4">
    <source>
        <dbReference type="Pfam" id="PF25954"/>
    </source>
</evidence>
<dbReference type="InterPro" id="IPR006143">
    <property type="entry name" value="RND_pump_MFP"/>
</dbReference>
<evidence type="ECO:0000256" key="1">
    <source>
        <dbReference type="ARBA" id="ARBA00009477"/>
    </source>
</evidence>
<dbReference type="GO" id="GO:0060003">
    <property type="term" value="P:copper ion export"/>
    <property type="evidence" value="ECO:0007669"/>
    <property type="project" value="TreeGrafter"/>
</dbReference>
<dbReference type="NCBIfam" id="NF045680">
    <property type="entry name" value="DiMtlExpIhpB"/>
    <property type="match status" value="1"/>
</dbReference>
<dbReference type="Pfam" id="PF25975">
    <property type="entry name" value="CzcB_C"/>
    <property type="match status" value="1"/>
</dbReference>
<dbReference type="GO" id="GO:0030288">
    <property type="term" value="C:outer membrane-bounded periplasmic space"/>
    <property type="evidence" value="ECO:0007669"/>
    <property type="project" value="TreeGrafter"/>
</dbReference>
<dbReference type="InterPro" id="IPR058649">
    <property type="entry name" value="CzcB_C"/>
</dbReference>
<proteinExistence type="inferred from homology"/>
<dbReference type="GO" id="GO:0046914">
    <property type="term" value="F:transition metal ion binding"/>
    <property type="evidence" value="ECO:0007669"/>
    <property type="project" value="TreeGrafter"/>
</dbReference>
<dbReference type="Gene3D" id="2.40.30.170">
    <property type="match status" value="1"/>
</dbReference>
<dbReference type="Pfam" id="PF25973">
    <property type="entry name" value="BSH_CzcB"/>
    <property type="match status" value="1"/>
</dbReference>
<dbReference type="Pfam" id="PF25954">
    <property type="entry name" value="Beta-barrel_RND_2"/>
    <property type="match status" value="1"/>
</dbReference>
<dbReference type="GO" id="GO:0015679">
    <property type="term" value="P:plasma membrane copper ion transport"/>
    <property type="evidence" value="ECO:0007669"/>
    <property type="project" value="TreeGrafter"/>
</dbReference>
<dbReference type="OrthoDB" id="9774837at2"/>
<feature type="region of interest" description="Disordered" evidence="3">
    <location>
        <begin position="28"/>
        <end position="53"/>
    </location>
</feature>
<gene>
    <name evidence="7" type="ORF">SAMN05444123_11556</name>
</gene>
<dbReference type="NCBIfam" id="TIGR01730">
    <property type="entry name" value="RND_mfp"/>
    <property type="match status" value="1"/>
</dbReference>
<dbReference type="Gene3D" id="2.40.50.100">
    <property type="match status" value="1"/>
</dbReference>
<evidence type="ECO:0000256" key="3">
    <source>
        <dbReference type="SAM" id="MobiDB-lite"/>
    </source>
</evidence>
<accession>A0A1H8X132</accession>